<keyword evidence="1" id="KW-0812">Transmembrane</keyword>
<reference evidence="3" key="1">
    <citation type="submission" date="2016-10" db="EMBL/GenBank/DDBJ databases">
        <authorList>
            <person name="Varghese N."/>
            <person name="Submissions S."/>
        </authorList>
    </citation>
    <scope>NUCLEOTIDE SEQUENCE [LARGE SCALE GENOMIC DNA]</scope>
    <source>
        <strain evidence="3">Nm69</strain>
    </source>
</reference>
<accession>A0A1I4AXK9</accession>
<dbReference type="STRING" id="52441.SAMN05216302_101063"/>
<keyword evidence="1" id="KW-1133">Transmembrane helix</keyword>
<sequence length="201" mass="22829">MLPTTRVSSRRFQLIIGISIFATFIMFGALLQVSSQGDSSETYPKGFRGTTCTIETDTLTIGYSSYYLSDDYEVSEDEPRTPYIPVQCGKIPQPGTLNISIDLLHPDAIRDVSLALRLVKLTLLEDQNHEEHEIFSIPARTHPSGVITQVFRLDEIGNYYVYLDGKSADNIHYLARVPITVGHDWRDNVRNFLPPLFRKYL</sequence>
<keyword evidence="3" id="KW-1185">Reference proteome</keyword>
<protein>
    <submittedName>
        <fullName evidence="2">Uncharacterized protein</fullName>
    </submittedName>
</protein>
<dbReference type="EMBL" id="FOSP01000010">
    <property type="protein sequence ID" value="SFK60657.1"/>
    <property type="molecule type" value="Genomic_DNA"/>
</dbReference>
<proteinExistence type="predicted"/>
<keyword evidence="1" id="KW-0472">Membrane</keyword>
<evidence type="ECO:0000313" key="3">
    <source>
        <dbReference type="Proteomes" id="UP000199533"/>
    </source>
</evidence>
<feature type="transmembrane region" description="Helical" evidence="1">
    <location>
        <begin position="12"/>
        <end position="31"/>
    </location>
</feature>
<dbReference type="OrthoDB" id="8558640at2"/>
<evidence type="ECO:0000313" key="2">
    <source>
        <dbReference type="EMBL" id="SFK60657.1"/>
    </source>
</evidence>
<gene>
    <name evidence="2" type="ORF">SAMN05216302_101063</name>
</gene>
<name>A0A1I4AXK9_9PROT</name>
<evidence type="ECO:0000256" key="1">
    <source>
        <dbReference type="SAM" id="Phobius"/>
    </source>
</evidence>
<dbReference type="Proteomes" id="UP000199533">
    <property type="component" value="Unassembled WGS sequence"/>
</dbReference>
<dbReference type="AlphaFoldDB" id="A0A1I4AXK9"/>
<organism evidence="2 3">
    <name type="scientific">Nitrosomonas aestuarii</name>
    <dbReference type="NCBI Taxonomy" id="52441"/>
    <lineage>
        <taxon>Bacteria</taxon>
        <taxon>Pseudomonadati</taxon>
        <taxon>Pseudomonadota</taxon>
        <taxon>Betaproteobacteria</taxon>
        <taxon>Nitrosomonadales</taxon>
        <taxon>Nitrosomonadaceae</taxon>
        <taxon>Nitrosomonas</taxon>
    </lineage>
</organism>